<keyword evidence="3" id="KW-0472">Membrane</keyword>
<dbReference type="Proteomes" id="UP000666661">
    <property type="component" value="Unassembled WGS sequence"/>
</dbReference>
<comment type="caution">
    <text evidence="5">The sequence shown here is derived from an EMBL/GenBank/DDBJ whole genome shotgun (WGS) entry which is preliminary data.</text>
</comment>
<comment type="catalytic activity">
    <reaction evidence="2">
        <text>2 GTP = 3',3'-c-di-GMP + 2 diphosphate</text>
        <dbReference type="Rhea" id="RHEA:24898"/>
        <dbReference type="ChEBI" id="CHEBI:33019"/>
        <dbReference type="ChEBI" id="CHEBI:37565"/>
        <dbReference type="ChEBI" id="CHEBI:58805"/>
        <dbReference type="EC" id="2.7.7.65"/>
    </reaction>
</comment>
<dbReference type="Gene3D" id="3.30.70.270">
    <property type="match status" value="1"/>
</dbReference>
<feature type="transmembrane region" description="Helical" evidence="3">
    <location>
        <begin position="172"/>
        <end position="194"/>
    </location>
</feature>
<evidence type="ECO:0000259" key="4">
    <source>
        <dbReference type="PROSITE" id="PS50887"/>
    </source>
</evidence>
<dbReference type="EMBL" id="JAGIQF010000004">
    <property type="protein sequence ID" value="MBP0602965.1"/>
    <property type="molecule type" value="Genomic_DNA"/>
</dbReference>
<organism evidence="5 6">
    <name type="scientific">Aeromonas sanarellii</name>
    <dbReference type="NCBI Taxonomy" id="633415"/>
    <lineage>
        <taxon>Bacteria</taxon>
        <taxon>Pseudomonadati</taxon>
        <taxon>Pseudomonadota</taxon>
        <taxon>Gammaproteobacteria</taxon>
        <taxon>Aeromonadales</taxon>
        <taxon>Aeromonadaceae</taxon>
        <taxon>Aeromonas</taxon>
    </lineage>
</organism>
<dbReference type="PROSITE" id="PS50887">
    <property type="entry name" value="GGDEF"/>
    <property type="match status" value="1"/>
</dbReference>
<feature type="transmembrane region" description="Helical" evidence="3">
    <location>
        <begin position="91"/>
        <end position="109"/>
    </location>
</feature>
<dbReference type="InterPro" id="IPR050469">
    <property type="entry name" value="Diguanylate_Cyclase"/>
</dbReference>
<keyword evidence="3" id="KW-1133">Transmembrane helix</keyword>
<dbReference type="PANTHER" id="PTHR45138:SF9">
    <property type="entry name" value="DIGUANYLATE CYCLASE DGCM-RELATED"/>
    <property type="match status" value="1"/>
</dbReference>
<keyword evidence="3" id="KW-0812">Transmembrane</keyword>
<evidence type="ECO:0000256" key="3">
    <source>
        <dbReference type="SAM" id="Phobius"/>
    </source>
</evidence>
<dbReference type="InterPro" id="IPR000160">
    <property type="entry name" value="GGDEF_dom"/>
</dbReference>
<dbReference type="Pfam" id="PF00990">
    <property type="entry name" value="GGDEF"/>
    <property type="match status" value="1"/>
</dbReference>
<reference evidence="5 6" key="1">
    <citation type="submission" date="2021-03" db="EMBL/GenBank/DDBJ databases">
        <title>Plant growth promoting bacteria isolated from wild legumes nodules and trapping Phaseolus vulgaris L. nodules in the center and southern Mexico.</title>
        <authorList>
            <person name="Estrada P."/>
        </authorList>
    </citation>
    <scope>NUCLEOTIDE SEQUENCE [LARGE SCALE GENOMIC DNA]</scope>
    <source>
        <strain evidence="5 6">MaGu-431</strain>
    </source>
</reference>
<protein>
    <recommendedName>
        <fullName evidence="1">diguanylate cyclase</fullName>
        <ecNumber evidence="1">2.7.7.65</ecNumber>
    </recommendedName>
</protein>
<dbReference type="CDD" id="cd01949">
    <property type="entry name" value="GGDEF"/>
    <property type="match status" value="1"/>
</dbReference>
<feature type="transmembrane region" description="Helical" evidence="3">
    <location>
        <begin position="121"/>
        <end position="139"/>
    </location>
</feature>
<proteinExistence type="predicted"/>
<name>A0ABS4B655_9GAMM</name>
<dbReference type="NCBIfam" id="TIGR00254">
    <property type="entry name" value="GGDEF"/>
    <property type="match status" value="1"/>
</dbReference>
<dbReference type="InterPro" id="IPR029787">
    <property type="entry name" value="Nucleotide_cyclase"/>
</dbReference>
<evidence type="ECO:0000313" key="6">
    <source>
        <dbReference type="Proteomes" id="UP000666661"/>
    </source>
</evidence>
<evidence type="ECO:0000256" key="1">
    <source>
        <dbReference type="ARBA" id="ARBA00012528"/>
    </source>
</evidence>
<accession>A0ABS4B655</accession>
<dbReference type="SMART" id="SM00267">
    <property type="entry name" value="GGDEF"/>
    <property type="match status" value="1"/>
</dbReference>
<feature type="domain" description="GGDEF" evidence="4">
    <location>
        <begin position="230"/>
        <end position="365"/>
    </location>
</feature>
<keyword evidence="6" id="KW-1185">Reference proteome</keyword>
<feature type="transmembrane region" description="Helical" evidence="3">
    <location>
        <begin position="58"/>
        <end position="79"/>
    </location>
</feature>
<feature type="transmembrane region" description="Helical" evidence="3">
    <location>
        <begin position="29"/>
        <end position="46"/>
    </location>
</feature>
<gene>
    <name evidence="5" type="ORF">J8I01_10650</name>
</gene>
<dbReference type="EC" id="2.7.7.65" evidence="1"/>
<dbReference type="SUPFAM" id="SSF55073">
    <property type="entry name" value="Nucleotide cyclase"/>
    <property type="match status" value="1"/>
</dbReference>
<dbReference type="InterPro" id="IPR043128">
    <property type="entry name" value="Rev_trsase/Diguanyl_cyclase"/>
</dbReference>
<dbReference type="GeneID" id="97855843"/>
<evidence type="ECO:0000256" key="2">
    <source>
        <dbReference type="ARBA" id="ARBA00034247"/>
    </source>
</evidence>
<dbReference type="PANTHER" id="PTHR45138">
    <property type="entry name" value="REGULATORY COMPONENTS OF SENSORY TRANSDUCTION SYSTEM"/>
    <property type="match status" value="1"/>
</dbReference>
<sequence>MLKLSEFWSARAHSEDFTLTRMGFMTVRLRLLICVLMVGLPAWALVDWLTLPATQFEALLQARVFCLLALSPLIPLSYLIHFRRERMKLALGYLMGVMMLFSLICLHSFGADQELQAGYMAFPYLLISLFAIFPIPLSLSLQLSGGILVTMLAGNWLLVGQSLWSVQTLNQIWLLGLFAVASAWVQCGQLNMLLQLYRESTTDELTGMMNRRLLMKQLEKARAAMIRKQAPFAVLLLDLDRFKRINDTFGHLAGDAVLREVATTLAEQLEPGMVLGRYGGEEFAILLPRCPELAQAKRVAERLRVAVEARLVKSPTSDELLEVTVSIGLTLARRGEGIEALLNRADECLYRAKMAGRNCVVGELAKTSEQSGPTRTDAA</sequence>
<dbReference type="RefSeq" id="WP_042074331.1">
    <property type="nucleotide sequence ID" value="NZ_CAWMGK010000007.1"/>
</dbReference>
<evidence type="ECO:0000313" key="5">
    <source>
        <dbReference type="EMBL" id="MBP0602965.1"/>
    </source>
</evidence>